<dbReference type="EC" id="2.5.1.74" evidence="8 9"/>
<evidence type="ECO:0000313" key="10">
    <source>
        <dbReference type="EMBL" id="MDQ0337502.1"/>
    </source>
</evidence>
<dbReference type="Gene3D" id="1.10.357.140">
    <property type="entry name" value="UbiA prenyltransferase"/>
    <property type="match status" value="1"/>
</dbReference>
<keyword evidence="4 8" id="KW-0808">Transferase</keyword>
<comment type="similarity">
    <text evidence="8">Belongs to the MenA family. Type 1 subfamily.</text>
</comment>
<keyword evidence="7 8" id="KW-0472">Membrane</keyword>
<evidence type="ECO:0000256" key="9">
    <source>
        <dbReference type="NCBIfam" id="TIGR00751"/>
    </source>
</evidence>
<comment type="catalytic activity">
    <reaction evidence="8">
        <text>an all-trans-polyprenyl diphosphate + 1,4-dihydroxy-2-naphthoate + H(+) = a 2-demethylmenaquinol + CO2 + diphosphate</text>
        <dbReference type="Rhea" id="RHEA:26478"/>
        <dbReference type="Rhea" id="RHEA-COMP:9563"/>
        <dbReference type="Rhea" id="RHEA-COMP:9564"/>
        <dbReference type="ChEBI" id="CHEBI:11173"/>
        <dbReference type="ChEBI" id="CHEBI:15378"/>
        <dbReference type="ChEBI" id="CHEBI:16526"/>
        <dbReference type="ChEBI" id="CHEBI:33019"/>
        <dbReference type="ChEBI" id="CHEBI:55437"/>
        <dbReference type="ChEBI" id="CHEBI:58914"/>
        <dbReference type="EC" id="2.5.1.74"/>
    </reaction>
</comment>
<comment type="function">
    <text evidence="8">Conversion of 1,4-dihydroxy-2-naphthoate (DHNA) to demethylmenaquinone (DMK).</text>
</comment>
<dbReference type="HAMAP" id="MF_01937">
    <property type="entry name" value="MenA_1"/>
    <property type="match status" value="1"/>
</dbReference>
<keyword evidence="11" id="KW-1185">Reference proteome</keyword>
<keyword evidence="3 8" id="KW-1003">Cell membrane</keyword>
<sequence length="310" mass="34081">MEPRVEHTTPTSFSSRRKPVHWRVWWKLLRPHTLTASIIPVVIGTALTLEVTTINWSLFAAMLLASILIQSATNMFNEYYDFKRGLDTKESVGIGGAIVREGIRPQVILNLAIILFAVSVLLGVYICMNSSWWVAVIGSISMAIGYFYTGGPYPIAYSPFGELAAGVFMGPVIILLAFYIQTGTVTLYSFLVSIPIAILVAAILLANNIRDLDGDRSAGRRTLAIIVGREKAIQLLGLMFVLAYIWALGLVLFSPASFWILLVLLSIPTAVKAVRGFIGKSKPIEMMPAMKSTAQLHMRYGLLLSIALFL</sequence>
<dbReference type="EMBL" id="JAUSUQ010000001">
    <property type="protein sequence ID" value="MDQ0337502.1"/>
    <property type="molecule type" value="Genomic_DNA"/>
</dbReference>
<reference evidence="10 11" key="1">
    <citation type="submission" date="2023-07" db="EMBL/GenBank/DDBJ databases">
        <title>Genomic Encyclopedia of Type Strains, Phase IV (KMG-IV): sequencing the most valuable type-strain genomes for metagenomic binning, comparative biology and taxonomic classification.</title>
        <authorList>
            <person name="Goeker M."/>
        </authorList>
    </citation>
    <scope>NUCLEOTIDE SEQUENCE [LARGE SCALE GENOMIC DNA]</scope>
    <source>
        <strain evidence="10 11">DSM 17740</strain>
    </source>
</reference>
<evidence type="ECO:0000256" key="4">
    <source>
        <dbReference type="ARBA" id="ARBA00022679"/>
    </source>
</evidence>
<name>A0ABU0CR51_9BACI</name>
<evidence type="ECO:0000256" key="7">
    <source>
        <dbReference type="ARBA" id="ARBA00023136"/>
    </source>
</evidence>
<dbReference type="CDD" id="cd13962">
    <property type="entry name" value="PT_UbiA_UBIAD1"/>
    <property type="match status" value="1"/>
</dbReference>
<evidence type="ECO:0000256" key="6">
    <source>
        <dbReference type="ARBA" id="ARBA00022989"/>
    </source>
</evidence>
<dbReference type="PIRSF" id="PIRSF005355">
    <property type="entry name" value="UBIAD1"/>
    <property type="match status" value="1"/>
</dbReference>
<evidence type="ECO:0000256" key="2">
    <source>
        <dbReference type="ARBA" id="ARBA00022428"/>
    </source>
</evidence>
<evidence type="ECO:0000256" key="3">
    <source>
        <dbReference type="ARBA" id="ARBA00022475"/>
    </source>
</evidence>
<comment type="pathway">
    <text evidence="8">Quinol/quinone metabolism; menaquinone biosynthesis; menaquinol from 1,4-dihydroxy-2-naphthoate: step 1/2.</text>
</comment>
<keyword evidence="5 8" id="KW-0812">Transmembrane</keyword>
<dbReference type="PANTHER" id="PTHR13929:SF0">
    <property type="entry name" value="UBIA PRENYLTRANSFERASE DOMAIN-CONTAINING PROTEIN 1"/>
    <property type="match status" value="1"/>
</dbReference>
<dbReference type="Pfam" id="PF01040">
    <property type="entry name" value="UbiA"/>
    <property type="match status" value="1"/>
</dbReference>
<dbReference type="InterPro" id="IPR004657">
    <property type="entry name" value="MenA"/>
</dbReference>
<dbReference type="RefSeq" id="WP_307334677.1">
    <property type="nucleotide sequence ID" value="NZ_JAUSUQ010000001.1"/>
</dbReference>
<keyword evidence="6 8" id="KW-1133">Transmembrane helix</keyword>
<dbReference type="NCBIfam" id="NF004749">
    <property type="entry name" value="PRK06080.1-1"/>
    <property type="match status" value="1"/>
</dbReference>
<keyword evidence="2 8" id="KW-0474">Menaquinone biosynthesis</keyword>
<feature type="transmembrane region" description="Helical" evidence="8">
    <location>
        <begin position="160"/>
        <end position="180"/>
    </location>
</feature>
<protein>
    <recommendedName>
        <fullName evidence="8 9">1,4-dihydroxy-2-naphthoate octaprenyltransferase</fullName>
        <shortName evidence="8">DHNA-octaprenyltransferase</shortName>
        <ecNumber evidence="8 9">2.5.1.74</ecNumber>
    </recommendedName>
</protein>
<proteinExistence type="inferred from homology"/>
<organism evidence="10 11">
    <name type="scientific">Caldalkalibacillus uzonensis</name>
    <dbReference type="NCBI Taxonomy" id="353224"/>
    <lineage>
        <taxon>Bacteria</taxon>
        <taxon>Bacillati</taxon>
        <taxon>Bacillota</taxon>
        <taxon>Bacilli</taxon>
        <taxon>Bacillales</taxon>
        <taxon>Bacillaceae</taxon>
        <taxon>Caldalkalibacillus</taxon>
    </lineage>
</organism>
<accession>A0ABU0CR51</accession>
<dbReference type="InterPro" id="IPR000537">
    <property type="entry name" value="UbiA_prenyltransferase"/>
</dbReference>
<dbReference type="PANTHER" id="PTHR13929">
    <property type="entry name" value="1,4-DIHYDROXY-2-NAPHTHOATE OCTAPRENYLTRANSFERASE"/>
    <property type="match status" value="1"/>
</dbReference>
<dbReference type="GO" id="GO:0046428">
    <property type="term" value="F:1,4-dihydroxy-2-naphthoate polyprenyltransferase activity"/>
    <property type="evidence" value="ECO:0007669"/>
    <property type="project" value="UniProtKB-EC"/>
</dbReference>
<feature type="transmembrane region" description="Helical" evidence="8">
    <location>
        <begin position="28"/>
        <end position="48"/>
    </location>
</feature>
<dbReference type="InterPro" id="IPR044878">
    <property type="entry name" value="UbiA_sf"/>
</dbReference>
<feature type="transmembrane region" description="Helical" evidence="8">
    <location>
        <begin position="107"/>
        <end position="126"/>
    </location>
</feature>
<feature type="transmembrane region" description="Helical" evidence="8">
    <location>
        <begin position="54"/>
        <end position="76"/>
    </location>
</feature>
<dbReference type="InterPro" id="IPR026046">
    <property type="entry name" value="UBIAD1"/>
</dbReference>
<dbReference type="Proteomes" id="UP001232445">
    <property type="component" value="Unassembled WGS sequence"/>
</dbReference>
<evidence type="ECO:0000313" key="11">
    <source>
        <dbReference type="Proteomes" id="UP001232445"/>
    </source>
</evidence>
<gene>
    <name evidence="8" type="primary">menA</name>
    <name evidence="10" type="ORF">J2S00_000272</name>
</gene>
<dbReference type="NCBIfam" id="TIGR00751">
    <property type="entry name" value="menA"/>
    <property type="match status" value="1"/>
</dbReference>
<evidence type="ECO:0000256" key="8">
    <source>
        <dbReference type="HAMAP-Rule" id="MF_01937"/>
    </source>
</evidence>
<evidence type="ECO:0000256" key="1">
    <source>
        <dbReference type="ARBA" id="ARBA00004141"/>
    </source>
</evidence>
<feature type="transmembrane region" description="Helical" evidence="8">
    <location>
        <begin position="132"/>
        <end position="148"/>
    </location>
</feature>
<evidence type="ECO:0000256" key="5">
    <source>
        <dbReference type="ARBA" id="ARBA00022692"/>
    </source>
</evidence>
<comment type="subcellular location">
    <subcellularLocation>
        <location evidence="8">Cell membrane</location>
        <topology evidence="8">Multi-pass membrane protein</topology>
    </subcellularLocation>
    <subcellularLocation>
        <location evidence="1">Membrane</location>
        <topology evidence="1">Multi-pass membrane protein</topology>
    </subcellularLocation>
</comment>
<feature type="transmembrane region" description="Helical" evidence="8">
    <location>
        <begin position="186"/>
        <end position="206"/>
    </location>
</feature>
<comment type="caution">
    <text evidence="10">The sequence shown here is derived from an EMBL/GenBank/DDBJ whole genome shotgun (WGS) entry which is preliminary data.</text>
</comment>